<evidence type="ECO:0000313" key="4">
    <source>
        <dbReference type="Proteomes" id="UP000009096"/>
    </source>
</evidence>
<evidence type="ECO:0000313" key="3">
    <source>
        <dbReference type="EMBL" id="EWG41449.1"/>
    </source>
</evidence>
<dbReference type="GeneID" id="30061694"/>
<feature type="compositionally biased region" description="Polar residues" evidence="1">
    <location>
        <begin position="111"/>
        <end position="121"/>
    </location>
</feature>
<accession>W7M1T6</accession>
<dbReference type="EMBL" id="DS022245">
    <property type="protein sequence ID" value="EWG41449.1"/>
    <property type="molecule type" value="Genomic_DNA"/>
</dbReference>
<reference evidence="3 4" key="1">
    <citation type="journal article" date="2010" name="Nature">
        <title>Comparative genomics reveals mobile pathogenicity chromosomes in Fusarium.</title>
        <authorList>
            <person name="Ma L.J."/>
            <person name="van der Does H.C."/>
            <person name="Borkovich K.A."/>
            <person name="Coleman J.J."/>
            <person name="Daboussi M.J."/>
            <person name="Di Pietro A."/>
            <person name="Dufresne M."/>
            <person name="Freitag M."/>
            <person name="Grabherr M."/>
            <person name="Henrissat B."/>
            <person name="Houterman P.M."/>
            <person name="Kang S."/>
            <person name="Shim W.B."/>
            <person name="Woloshuk C."/>
            <person name="Xie X."/>
            <person name="Xu J.R."/>
            <person name="Antoniw J."/>
            <person name="Baker S.E."/>
            <person name="Bluhm B.H."/>
            <person name="Breakspear A."/>
            <person name="Brown D.W."/>
            <person name="Butchko R.A."/>
            <person name="Chapman S."/>
            <person name="Coulson R."/>
            <person name="Coutinho P.M."/>
            <person name="Danchin E.G."/>
            <person name="Diener A."/>
            <person name="Gale L.R."/>
            <person name="Gardiner D.M."/>
            <person name="Goff S."/>
            <person name="Hammond-Kosack K.E."/>
            <person name="Hilburn K."/>
            <person name="Hua-Van A."/>
            <person name="Jonkers W."/>
            <person name="Kazan K."/>
            <person name="Kodira C.D."/>
            <person name="Koehrsen M."/>
            <person name="Kumar L."/>
            <person name="Lee Y.H."/>
            <person name="Li L."/>
            <person name="Manners J.M."/>
            <person name="Miranda-Saavedra D."/>
            <person name="Mukherjee M."/>
            <person name="Park G."/>
            <person name="Park J."/>
            <person name="Park S.Y."/>
            <person name="Proctor R.H."/>
            <person name="Regev A."/>
            <person name="Ruiz-Roldan M.C."/>
            <person name="Sain D."/>
            <person name="Sakthikumar S."/>
            <person name="Sykes S."/>
            <person name="Schwartz D.C."/>
            <person name="Turgeon B.G."/>
            <person name="Wapinski I."/>
            <person name="Yoder O."/>
            <person name="Young S."/>
            <person name="Zeng Q."/>
            <person name="Zhou S."/>
            <person name="Galagan J."/>
            <person name="Cuomo C.A."/>
            <person name="Kistler H.C."/>
            <person name="Rep M."/>
        </authorList>
    </citation>
    <scope>NUCLEOTIDE SEQUENCE [LARGE SCALE GENOMIC DNA]</scope>
    <source>
        <strain evidence="4">M3125 / FGSC 7600</strain>
    </source>
</reference>
<dbReference type="EMBL" id="CM000579">
    <property type="protein sequence ID" value="EWG41449.1"/>
    <property type="molecule type" value="Genomic_DNA"/>
</dbReference>
<feature type="compositionally biased region" description="Basic and acidic residues" evidence="1">
    <location>
        <begin position="89"/>
        <end position="107"/>
    </location>
</feature>
<keyword evidence="2" id="KW-0732">Signal</keyword>
<name>W7M1T6_GIBM7</name>
<dbReference type="AlphaFoldDB" id="W7M1T6"/>
<dbReference type="KEGG" id="fvr:FVEG_03568"/>
<gene>
    <name evidence="3" type="ORF">FVEG_03568</name>
</gene>
<dbReference type="HOGENOM" id="CLU_1390346_0_0_1"/>
<keyword evidence="4" id="KW-1185">Reference proteome</keyword>
<dbReference type="Proteomes" id="UP000009096">
    <property type="component" value="Chromosome 2"/>
</dbReference>
<sequence>MLKLPVVLLASLLIPFEKTPSQIFAKDEVQALPPLAEELDGLSSQYPPRDRLPLLLEAIPACEYMPSIITSRRPKKTPDAEALTPDYGELPRREREKRRMPQQERGIRIPSRSTLDDTLSSQKHRNGALTPSTNPCEAPTGRGKNKRGSLTLLLPLDPLPPGVVSGRTQRGVNLPTEAPRSPDGSLAEMLSSFPFS</sequence>
<proteinExistence type="predicted"/>
<evidence type="ECO:0000256" key="2">
    <source>
        <dbReference type="SAM" id="SignalP"/>
    </source>
</evidence>
<feature type="chain" id="PRO_5004895962" evidence="2">
    <location>
        <begin position="22"/>
        <end position="196"/>
    </location>
</feature>
<dbReference type="RefSeq" id="XP_018747640.1">
    <property type="nucleotide sequence ID" value="XM_018891173.1"/>
</dbReference>
<protein>
    <submittedName>
        <fullName evidence="3">Uncharacterized protein</fullName>
    </submittedName>
</protein>
<evidence type="ECO:0000256" key="1">
    <source>
        <dbReference type="SAM" id="MobiDB-lite"/>
    </source>
</evidence>
<feature type="signal peptide" evidence="2">
    <location>
        <begin position="1"/>
        <end position="21"/>
    </location>
</feature>
<organism evidence="3 4">
    <name type="scientific">Gibberella moniliformis (strain M3125 / FGSC 7600)</name>
    <name type="common">Maize ear and stalk rot fungus</name>
    <name type="synonym">Fusarium verticillioides</name>
    <dbReference type="NCBI Taxonomy" id="334819"/>
    <lineage>
        <taxon>Eukaryota</taxon>
        <taxon>Fungi</taxon>
        <taxon>Dikarya</taxon>
        <taxon>Ascomycota</taxon>
        <taxon>Pezizomycotina</taxon>
        <taxon>Sordariomycetes</taxon>
        <taxon>Hypocreomycetidae</taxon>
        <taxon>Hypocreales</taxon>
        <taxon>Nectriaceae</taxon>
        <taxon>Fusarium</taxon>
        <taxon>Fusarium fujikuroi species complex</taxon>
    </lineage>
</organism>
<feature type="region of interest" description="Disordered" evidence="1">
    <location>
        <begin position="70"/>
        <end position="196"/>
    </location>
</feature>
<dbReference type="VEuPathDB" id="FungiDB:FVEG_03568"/>